<sequence length="70" mass="8236">MLTHRPRNKGYDSKISIESLFLQFIYFIKDVCPSIFTPLATDLRIQLDSVLWIVSQHYEVIDLQNHGKEL</sequence>
<accession>A0A9E7FQF5</accession>
<dbReference type="AlphaFoldDB" id="A0A9E7FQF5"/>
<evidence type="ECO:0000313" key="2">
    <source>
        <dbReference type="Proteomes" id="UP001055439"/>
    </source>
</evidence>
<gene>
    <name evidence="1" type="ORF">MUK42_35624</name>
</gene>
<protein>
    <submittedName>
        <fullName evidence="1">Uncharacterized protein</fullName>
    </submittedName>
</protein>
<organism evidence="1 2">
    <name type="scientific">Musa troglodytarum</name>
    <name type="common">fe'i banana</name>
    <dbReference type="NCBI Taxonomy" id="320322"/>
    <lineage>
        <taxon>Eukaryota</taxon>
        <taxon>Viridiplantae</taxon>
        <taxon>Streptophyta</taxon>
        <taxon>Embryophyta</taxon>
        <taxon>Tracheophyta</taxon>
        <taxon>Spermatophyta</taxon>
        <taxon>Magnoliopsida</taxon>
        <taxon>Liliopsida</taxon>
        <taxon>Zingiberales</taxon>
        <taxon>Musaceae</taxon>
        <taxon>Musa</taxon>
    </lineage>
</organism>
<dbReference type="EMBL" id="CP097506">
    <property type="protein sequence ID" value="URD98451.1"/>
    <property type="molecule type" value="Genomic_DNA"/>
</dbReference>
<keyword evidence="2" id="KW-1185">Reference proteome</keyword>
<evidence type="ECO:0000313" key="1">
    <source>
        <dbReference type="EMBL" id="URD98451.1"/>
    </source>
</evidence>
<name>A0A9E7FQF5_9LILI</name>
<proteinExistence type="predicted"/>
<dbReference type="Proteomes" id="UP001055439">
    <property type="component" value="Chromosome 4"/>
</dbReference>
<reference evidence="1" key="1">
    <citation type="submission" date="2022-05" db="EMBL/GenBank/DDBJ databases">
        <title>The Musa troglodytarum L. genome provides insights into the mechanism of non-climacteric behaviour and enrichment of carotenoids.</title>
        <authorList>
            <person name="Wang J."/>
        </authorList>
    </citation>
    <scope>NUCLEOTIDE SEQUENCE</scope>
    <source>
        <tissue evidence="1">Leaf</tissue>
    </source>
</reference>